<proteinExistence type="predicted"/>
<evidence type="ECO:0000256" key="1">
    <source>
        <dbReference type="SAM" id="SignalP"/>
    </source>
</evidence>
<dbReference type="RefSeq" id="WP_116013125.1">
    <property type="nucleotide sequence ID" value="NZ_QUOT01000001.1"/>
</dbReference>
<dbReference type="EMBL" id="QUOT01000001">
    <property type="protein sequence ID" value="REL29300.1"/>
    <property type="molecule type" value="Genomic_DNA"/>
</dbReference>
<gene>
    <name evidence="2" type="ORF">DXX94_00325</name>
</gene>
<keyword evidence="3" id="KW-1185">Reference proteome</keyword>
<protein>
    <submittedName>
        <fullName evidence="2">DUF3718 domain-containing protein</fullName>
    </submittedName>
</protein>
<dbReference type="AlphaFoldDB" id="A0A3E0TXX4"/>
<sequence length="115" mass="12210">MKKLLLVPAIALISSVSVTPAANASDVAQSLCEYVSADNKKRLRSFLKSNNLKIRSVFDGVQCNGQNLLEFASSKNAVKTGALMISKLPKSKVKGTMASITDATLIEAANKRVNG</sequence>
<feature type="signal peptide" evidence="1">
    <location>
        <begin position="1"/>
        <end position="24"/>
    </location>
</feature>
<feature type="chain" id="PRO_5017828063" evidence="1">
    <location>
        <begin position="25"/>
        <end position="115"/>
    </location>
</feature>
<organism evidence="2 3">
    <name type="scientific">Thalassotalea euphylliae</name>
    <dbReference type="NCBI Taxonomy" id="1655234"/>
    <lineage>
        <taxon>Bacteria</taxon>
        <taxon>Pseudomonadati</taxon>
        <taxon>Pseudomonadota</taxon>
        <taxon>Gammaproteobacteria</taxon>
        <taxon>Alteromonadales</taxon>
        <taxon>Colwelliaceae</taxon>
        <taxon>Thalassotalea</taxon>
    </lineage>
</organism>
<evidence type="ECO:0000313" key="2">
    <source>
        <dbReference type="EMBL" id="REL29300.1"/>
    </source>
</evidence>
<dbReference type="Pfam" id="PF12514">
    <property type="entry name" value="DUF3718"/>
    <property type="match status" value="1"/>
</dbReference>
<name>A0A3E0TXX4_9GAMM</name>
<keyword evidence="1" id="KW-0732">Signal</keyword>
<accession>A0A3E0TXX4</accession>
<dbReference type="Proteomes" id="UP000256899">
    <property type="component" value="Unassembled WGS sequence"/>
</dbReference>
<dbReference type="InterPro" id="IPR022193">
    <property type="entry name" value="DUF3718"/>
</dbReference>
<comment type="caution">
    <text evidence="2">The sequence shown here is derived from an EMBL/GenBank/DDBJ whole genome shotgun (WGS) entry which is preliminary data.</text>
</comment>
<reference evidence="3" key="1">
    <citation type="submission" date="2018-08" db="EMBL/GenBank/DDBJ databases">
        <title>Thalassotalea euphylliae genome.</title>
        <authorList>
            <person name="Summers S."/>
            <person name="Rice S.A."/>
            <person name="Freckelton M.L."/>
            <person name="Nedved B.T."/>
            <person name="Hadfield M.G."/>
        </authorList>
    </citation>
    <scope>NUCLEOTIDE SEQUENCE [LARGE SCALE GENOMIC DNA]</scope>
    <source>
        <strain evidence="3">H3</strain>
    </source>
</reference>
<evidence type="ECO:0000313" key="3">
    <source>
        <dbReference type="Proteomes" id="UP000256899"/>
    </source>
</evidence>